<dbReference type="Proteomes" id="UP000199656">
    <property type="component" value="Unassembled WGS sequence"/>
</dbReference>
<organism evidence="1 2">
    <name type="scientific">Chitinophaga terrae</name>
    <name type="common">ex Kim and Jung 2007</name>
    <dbReference type="NCBI Taxonomy" id="408074"/>
    <lineage>
        <taxon>Bacteria</taxon>
        <taxon>Pseudomonadati</taxon>
        <taxon>Bacteroidota</taxon>
        <taxon>Chitinophagia</taxon>
        <taxon>Chitinophagales</taxon>
        <taxon>Chitinophagaceae</taxon>
        <taxon>Chitinophaga</taxon>
    </lineage>
</organism>
<keyword evidence="2" id="KW-1185">Reference proteome</keyword>
<accession>A0A1H4G1S8</accession>
<dbReference type="STRING" id="408074.SAMN05660909_04874"/>
<protein>
    <submittedName>
        <fullName evidence="1">Uncharacterized protein</fullName>
    </submittedName>
</protein>
<sequence>MISFNSETLDFVNGETFRPYIKVLFVPAGYSLTVDFNVYETENPALFFINTNQYLDIQSATDEDAFLIYYNRDFYCIQIHDEEVACDGLLFNNIFEIPKVDLLEDQLKTVSQLFNQINDELNFRVAPVLHRSSLTK</sequence>
<dbReference type="AlphaFoldDB" id="A0A1H4G1S8"/>
<gene>
    <name evidence="1" type="ORF">SAMN05660909_04874</name>
</gene>
<evidence type="ECO:0000313" key="1">
    <source>
        <dbReference type="EMBL" id="SEB03543.1"/>
    </source>
</evidence>
<evidence type="ECO:0000313" key="2">
    <source>
        <dbReference type="Proteomes" id="UP000199656"/>
    </source>
</evidence>
<name>A0A1H4G1S8_9BACT</name>
<dbReference type="EMBL" id="FNRL01000031">
    <property type="protein sequence ID" value="SEB03543.1"/>
    <property type="molecule type" value="Genomic_DNA"/>
</dbReference>
<reference evidence="2" key="1">
    <citation type="submission" date="2016-10" db="EMBL/GenBank/DDBJ databases">
        <authorList>
            <person name="Varghese N."/>
            <person name="Submissions S."/>
        </authorList>
    </citation>
    <scope>NUCLEOTIDE SEQUENCE [LARGE SCALE GENOMIC DNA]</scope>
    <source>
        <strain evidence="2">DSM 23920</strain>
    </source>
</reference>
<proteinExistence type="predicted"/>